<dbReference type="InterPro" id="IPR013154">
    <property type="entry name" value="ADH-like_N"/>
</dbReference>
<dbReference type="InterPro" id="IPR036291">
    <property type="entry name" value="NAD(P)-bd_dom_sf"/>
</dbReference>
<dbReference type="Pfam" id="PF08240">
    <property type="entry name" value="ADH_N"/>
    <property type="match status" value="1"/>
</dbReference>
<dbReference type="CDD" id="cd05289">
    <property type="entry name" value="MDR_like_2"/>
    <property type="match status" value="1"/>
</dbReference>
<evidence type="ECO:0000313" key="5">
    <source>
        <dbReference type="Proteomes" id="UP000179769"/>
    </source>
</evidence>
<dbReference type="Pfam" id="PF13602">
    <property type="entry name" value="ADH_zinc_N_2"/>
    <property type="match status" value="1"/>
</dbReference>
<dbReference type="EMBL" id="MAXA01000006">
    <property type="protein sequence ID" value="OHV45629.1"/>
    <property type="molecule type" value="Genomic_DNA"/>
</dbReference>
<dbReference type="Proteomes" id="UP000179769">
    <property type="component" value="Unassembled WGS sequence"/>
</dbReference>
<sequence length="321" mass="32222">MKAAAFARHGGPEVLELMDLATPVAGPGQVRVRVRFAGVQPIDCAVRAGWAPPGVTPRLPTIPGNEFAGVVDQVGDEVDGVGGIDGVDGVDGGGHGVAVGAEVLGFGQLGAYAEYLVVPAGQVTAKPAGMSWEVAGGFSGGAQTAHIALRELGVGRDDTVLIHAAAGGVGTVAVQLAVRAGSTVIGTAGAANHDYLRSLGAIPVAYGDGLVERVQAIAPAGVDAVLDGAGGDALTTSLALVADRSRILTLVEHGRAGELGIRVTPNLRSAARLAELADLQAHGALHINVRRVVPLADAAEAHRELETRHGRGKIVLAVSSG</sequence>
<reference evidence="5" key="1">
    <citation type="submission" date="2016-07" db="EMBL/GenBank/DDBJ databases">
        <title>Frankia sp. NRRL B-16219 Genome sequencing.</title>
        <authorList>
            <person name="Ghodhbane-Gtari F."/>
            <person name="Swanson E."/>
            <person name="Gueddou A."/>
            <person name="Louati M."/>
            <person name="Nouioui I."/>
            <person name="Hezbri K."/>
            <person name="Abebe-Akele F."/>
            <person name="Simpson S."/>
            <person name="Morris K."/>
            <person name="Thomas K."/>
            <person name="Gtari M."/>
            <person name="Tisa L.S."/>
        </authorList>
    </citation>
    <scope>NUCLEOTIDE SEQUENCE [LARGE SCALE GENOMIC DNA]</scope>
    <source>
        <strain evidence="5">NRRL B-16219</strain>
    </source>
</reference>
<evidence type="ECO:0000313" key="4">
    <source>
        <dbReference type="EMBL" id="OHV45629.1"/>
    </source>
</evidence>
<dbReference type="Gene3D" id="3.90.180.10">
    <property type="entry name" value="Medium-chain alcohol dehydrogenases, catalytic domain"/>
    <property type="match status" value="1"/>
</dbReference>
<dbReference type="Gene3D" id="3.40.50.720">
    <property type="entry name" value="NAD(P)-binding Rossmann-like Domain"/>
    <property type="match status" value="1"/>
</dbReference>
<name>A0A1S1RIH7_9ACTN</name>
<protein>
    <submittedName>
        <fullName evidence="4">Alcohol dehydrogenase</fullName>
    </submittedName>
</protein>
<dbReference type="GO" id="GO:0016651">
    <property type="term" value="F:oxidoreductase activity, acting on NAD(P)H"/>
    <property type="evidence" value="ECO:0007669"/>
    <property type="project" value="TreeGrafter"/>
</dbReference>
<dbReference type="OrthoDB" id="3727682at2"/>
<dbReference type="RefSeq" id="WP_071059624.1">
    <property type="nucleotide sequence ID" value="NZ_MAXA01000006.1"/>
</dbReference>
<proteinExistence type="predicted"/>
<dbReference type="SUPFAM" id="SSF50129">
    <property type="entry name" value="GroES-like"/>
    <property type="match status" value="1"/>
</dbReference>
<evidence type="ECO:0000259" key="3">
    <source>
        <dbReference type="SMART" id="SM00829"/>
    </source>
</evidence>
<keyword evidence="5" id="KW-1185">Reference proteome</keyword>
<feature type="domain" description="Enoyl reductase (ER)" evidence="3">
    <location>
        <begin position="10"/>
        <end position="316"/>
    </location>
</feature>
<dbReference type="SMART" id="SM00829">
    <property type="entry name" value="PKS_ER"/>
    <property type="match status" value="1"/>
</dbReference>
<dbReference type="PANTHER" id="PTHR48106">
    <property type="entry name" value="QUINONE OXIDOREDUCTASE PIG3-RELATED"/>
    <property type="match status" value="1"/>
</dbReference>
<organism evidence="4 5">
    <name type="scientific">Parafrankia soli</name>
    <dbReference type="NCBI Taxonomy" id="2599596"/>
    <lineage>
        <taxon>Bacteria</taxon>
        <taxon>Bacillati</taxon>
        <taxon>Actinomycetota</taxon>
        <taxon>Actinomycetes</taxon>
        <taxon>Frankiales</taxon>
        <taxon>Frankiaceae</taxon>
        <taxon>Parafrankia</taxon>
    </lineage>
</organism>
<evidence type="ECO:0000256" key="2">
    <source>
        <dbReference type="ARBA" id="ARBA00023002"/>
    </source>
</evidence>
<accession>A0A1S1RIH7</accession>
<comment type="caution">
    <text evidence="4">The sequence shown here is derived from an EMBL/GenBank/DDBJ whole genome shotgun (WGS) entry which is preliminary data.</text>
</comment>
<dbReference type="InterPro" id="IPR011032">
    <property type="entry name" value="GroES-like_sf"/>
</dbReference>
<dbReference type="InterPro" id="IPR020843">
    <property type="entry name" value="ER"/>
</dbReference>
<dbReference type="SUPFAM" id="SSF51735">
    <property type="entry name" value="NAD(P)-binding Rossmann-fold domains"/>
    <property type="match status" value="1"/>
</dbReference>
<keyword evidence="2" id="KW-0560">Oxidoreductase</keyword>
<gene>
    <name evidence="4" type="ORF">BBK14_30125</name>
</gene>
<keyword evidence="1" id="KW-0521">NADP</keyword>
<evidence type="ECO:0000256" key="1">
    <source>
        <dbReference type="ARBA" id="ARBA00022857"/>
    </source>
</evidence>
<dbReference type="AlphaFoldDB" id="A0A1S1RIH7"/>
<dbReference type="GO" id="GO:0070402">
    <property type="term" value="F:NADPH binding"/>
    <property type="evidence" value="ECO:0007669"/>
    <property type="project" value="TreeGrafter"/>
</dbReference>